<comment type="caution">
    <text evidence="12">The sequence shown here is derived from an EMBL/GenBank/DDBJ whole genome shotgun (WGS) entry which is preliminary data.</text>
</comment>
<protein>
    <recommendedName>
        <fullName evidence="2">lysine--tRNA ligase</fullName>
        <ecNumber evidence="2">6.1.1.6</ecNumber>
    </recommendedName>
    <alternativeName>
        <fullName evidence="8">Lysyl-tRNA synthetase</fullName>
    </alternativeName>
</protein>
<dbReference type="GO" id="GO:0005524">
    <property type="term" value="F:ATP binding"/>
    <property type="evidence" value="ECO:0007669"/>
    <property type="project" value="UniProtKB-KW"/>
</dbReference>
<comment type="catalytic activity">
    <reaction evidence="9">
        <text>tRNA(Lys) + L-lysine + ATP = L-lysyl-tRNA(Lys) + AMP + diphosphate</text>
        <dbReference type="Rhea" id="RHEA:20792"/>
        <dbReference type="Rhea" id="RHEA-COMP:9696"/>
        <dbReference type="Rhea" id="RHEA-COMP:9697"/>
        <dbReference type="ChEBI" id="CHEBI:30616"/>
        <dbReference type="ChEBI" id="CHEBI:32551"/>
        <dbReference type="ChEBI" id="CHEBI:33019"/>
        <dbReference type="ChEBI" id="CHEBI:78442"/>
        <dbReference type="ChEBI" id="CHEBI:78529"/>
        <dbReference type="ChEBI" id="CHEBI:456215"/>
        <dbReference type="EC" id="6.1.1.6"/>
    </reaction>
</comment>
<evidence type="ECO:0000256" key="1">
    <source>
        <dbReference type="ARBA" id="ARBA00008226"/>
    </source>
</evidence>
<dbReference type="EMBL" id="JBDFQZ010000012">
    <property type="protein sequence ID" value="KAK9674442.1"/>
    <property type="molecule type" value="Genomic_DNA"/>
</dbReference>
<feature type="domain" description="OB" evidence="11">
    <location>
        <begin position="166"/>
        <end position="247"/>
    </location>
</feature>
<dbReference type="Proteomes" id="UP001443914">
    <property type="component" value="Unassembled WGS sequence"/>
</dbReference>
<evidence type="ECO:0000313" key="13">
    <source>
        <dbReference type="Proteomes" id="UP001443914"/>
    </source>
</evidence>
<evidence type="ECO:0000256" key="5">
    <source>
        <dbReference type="ARBA" id="ARBA00022840"/>
    </source>
</evidence>
<dbReference type="CDD" id="cd04322">
    <property type="entry name" value="LysRS_N"/>
    <property type="match status" value="1"/>
</dbReference>
<dbReference type="InterPro" id="IPR004843">
    <property type="entry name" value="Calcineurin-like_PHP"/>
</dbReference>
<evidence type="ECO:0000256" key="6">
    <source>
        <dbReference type="ARBA" id="ARBA00022917"/>
    </source>
</evidence>
<keyword evidence="5" id="KW-0067">ATP-binding</keyword>
<comment type="similarity">
    <text evidence="1">Belongs to the class-II aminoacyl-tRNA synthetase family.</text>
</comment>
<dbReference type="InterPro" id="IPR029052">
    <property type="entry name" value="Metallo-depent_PP-like"/>
</dbReference>
<evidence type="ECO:0000256" key="7">
    <source>
        <dbReference type="ARBA" id="ARBA00023146"/>
    </source>
</evidence>
<feature type="domain" description="Calcineurin-like phosphoesterase" evidence="10">
    <location>
        <begin position="277"/>
        <end position="486"/>
    </location>
</feature>
<dbReference type="AlphaFoldDB" id="A0AAW1HEJ7"/>
<dbReference type="GO" id="GO:0004824">
    <property type="term" value="F:lysine-tRNA ligase activity"/>
    <property type="evidence" value="ECO:0007669"/>
    <property type="project" value="UniProtKB-EC"/>
</dbReference>
<dbReference type="InterPro" id="IPR044136">
    <property type="entry name" value="Lys-tRNA-ligase_II_N"/>
</dbReference>
<dbReference type="FunFam" id="2.40.50.140:FF:000050">
    <property type="entry name" value="Lysine--tRNA ligase"/>
    <property type="match status" value="1"/>
</dbReference>
<accession>A0AAW1HEJ7</accession>
<dbReference type="PANTHER" id="PTHR35769:SF2">
    <property type="entry name" value="CALCINEURIN-LIKE METALLO-PHOSPHOESTERASE SUPERFAMILY PROTEIN"/>
    <property type="match status" value="1"/>
</dbReference>
<dbReference type="InterPro" id="IPR012340">
    <property type="entry name" value="NA-bd_OB-fold"/>
</dbReference>
<keyword evidence="13" id="KW-1185">Reference proteome</keyword>
<dbReference type="Pfam" id="PF00149">
    <property type="entry name" value="Metallophos"/>
    <property type="match status" value="1"/>
</dbReference>
<organism evidence="12 13">
    <name type="scientific">Saponaria officinalis</name>
    <name type="common">Common soapwort</name>
    <name type="synonym">Lychnis saponaria</name>
    <dbReference type="NCBI Taxonomy" id="3572"/>
    <lineage>
        <taxon>Eukaryota</taxon>
        <taxon>Viridiplantae</taxon>
        <taxon>Streptophyta</taxon>
        <taxon>Embryophyta</taxon>
        <taxon>Tracheophyta</taxon>
        <taxon>Spermatophyta</taxon>
        <taxon>Magnoliopsida</taxon>
        <taxon>eudicotyledons</taxon>
        <taxon>Gunneridae</taxon>
        <taxon>Pentapetalae</taxon>
        <taxon>Caryophyllales</taxon>
        <taxon>Caryophyllaceae</taxon>
        <taxon>Caryophylleae</taxon>
        <taxon>Saponaria</taxon>
    </lineage>
</organism>
<dbReference type="Gene3D" id="3.60.21.10">
    <property type="match status" value="1"/>
</dbReference>
<dbReference type="Gene3D" id="2.40.50.140">
    <property type="entry name" value="Nucleic acid-binding proteins"/>
    <property type="match status" value="1"/>
</dbReference>
<reference evidence="12" key="1">
    <citation type="submission" date="2024-03" db="EMBL/GenBank/DDBJ databases">
        <title>WGS assembly of Saponaria officinalis var. Norfolk2.</title>
        <authorList>
            <person name="Jenkins J."/>
            <person name="Shu S."/>
            <person name="Grimwood J."/>
            <person name="Barry K."/>
            <person name="Goodstein D."/>
            <person name="Schmutz J."/>
            <person name="Leebens-Mack J."/>
            <person name="Osbourn A."/>
        </authorList>
    </citation>
    <scope>NUCLEOTIDE SEQUENCE [LARGE SCALE GENOMIC DNA]</scope>
    <source>
        <strain evidence="12">JIC</strain>
    </source>
</reference>
<dbReference type="CDD" id="cd07397">
    <property type="entry name" value="MPP_NostocDevT-like"/>
    <property type="match status" value="1"/>
</dbReference>
<dbReference type="EC" id="6.1.1.6" evidence="2"/>
<keyword evidence="4" id="KW-0547">Nucleotide-binding</keyword>
<dbReference type="GO" id="GO:0003676">
    <property type="term" value="F:nucleic acid binding"/>
    <property type="evidence" value="ECO:0007669"/>
    <property type="project" value="InterPro"/>
</dbReference>
<gene>
    <name evidence="12" type="ORF">RND81_12G232600</name>
</gene>
<evidence type="ECO:0000256" key="2">
    <source>
        <dbReference type="ARBA" id="ARBA00013166"/>
    </source>
</evidence>
<dbReference type="GO" id="GO:0016787">
    <property type="term" value="F:hydrolase activity"/>
    <property type="evidence" value="ECO:0007669"/>
    <property type="project" value="InterPro"/>
</dbReference>
<dbReference type="InterPro" id="IPR027629">
    <property type="entry name" value="DevT-like"/>
</dbReference>
<dbReference type="GO" id="GO:0006412">
    <property type="term" value="P:translation"/>
    <property type="evidence" value="ECO:0007669"/>
    <property type="project" value="UniProtKB-KW"/>
</dbReference>
<evidence type="ECO:0000256" key="8">
    <source>
        <dbReference type="ARBA" id="ARBA00030563"/>
    </source>
</evidence>
<evidence type="ECO:0000259" key="11">
    <source>
        <dbReference type="Pfam" id="PF01336"/>
    </source>
</evidence>
<keyword evidence="7" id="KW-0030">Aminoacyl-tRNA synthetase</keyword>
<dbReference type="SUPFAM" id="SSF50249">
    <property type="entry name" value="Nucleic acid-binding proteins"/>
    <property type="match status" value="1"/>
</dbReference>
<evidence type="ECO:0000256" key="4">
    <source>
        <dbReference type="ARBA" id="ARBA00022741"/>
    </source>
</evidence>
<evidence type="ECO:0000313" key="12">
    <source>
        <dbReference type="EMBL" id="KAK9674442.1"/>
    </source>
</evidence>
<evidence type="ECO:0000259" key="10">
    <source>
        <dbReference type="Pfam" id="PF00149"/>
    </source>
</evidence>
<dbReference type="NCBIfam" id="TIGR04168">
    <property type="entry name" value="TIGR04168 family protein"/>
    <property type="match status" value="1"/>
</dbReference>
<keyword evidence="3" id="KW-0436">Ligase</keyword>
<evidence type="ECO:0000256" key="3">
    <source>
        <dbReference type="ARBA" id="ARBA00022598"/>
    </source>
</evidence>
<dbReference type="Pfam" id="PF01336">
    <property type="entry name" value="tRNA_anti-codon"/>
    <property type="match status" value="1"/>
</dbReference>
<dbReference type="InterPro" id="IPR004365">
    <property type="entry name" value="NA-bd_OB_tRNA"/>
</dbReference>
<name>A0AAW1HEJ7_SAPOF</name>
<dbReference type="SUPFAM" id="SSF56300">
    <property type="entry name" value="Metallo-dependent phosphatases"/>
    <property type="match status" value="1"/>
</dbReference>
<evidence type="ECO:0000256" key="9">
    <source>
        <dbReference type="ARBA" id="ARBA00048573"/>
    </source>
</evidence>
<dbReference type="PANTHER" id="PTHR35769">
    <property type="entry name" value="CALCINEURIN-LIKE METALLO-PHOSPHOESTERASE SUPERFAMILY PROTEIN"/>
    <property type="match status" value="1"/>
</dbReference>
<sequence length="568" mass="62701">MERQIFCLSQNLLILSYLKYLTRFTLNGIPVGRLAGKHYLPPSPFHRHFFPISHTFTLSSHTFIKNSFDNSSLNSAQIHPIDSTTNSTIVESQIIGRNELMNNQTNKVDFKADDERFNQCQDLLNEMEEYMSSEGRYRSAASMSIIEYIRRYGGLENGNRLEDVQVSLAGRITSKRSASTKLLFYDLVGDDAKVQIVADAKTSETGKYQFSDLHSSVKLDDFVAVTGFPGKSKRGELSIFSNSITVLSHGLNQTPTDGNTPIEKENHGMSSLSTSLRMVIVGDVHDEWEPLSDIKALEFLQPDVVLFTGDFGNENVELVRGVAAIDMPKAAILGNHDSWTTSKFSKKIKDGVQLQLDYLGEQHVGYSNLDFPALKLSVVGGRPFSCGGGQLFRKKLITARYGIRTMEESAEKIHKAAIATPKDHSLVFLAHNGPTGLGSNKDDICGRDWVSEGGDYGDPDLAQAISLTKETTNKRIPLVVFGHMHKKLTDGGFRKMMVIADNTMYLNAAIVPRVKSLSLGGSLRAFSVVEFSSGEITKVAETWVSITGDSASLAEEHLLFNGHGEQTQ</sequence>
<proteinExistence type="inferred from homology"/>
<keyword evidence="6" id="KW-0648">Protein biosynthesis</keyword>